<keyword evidence="1 7" id="KW-0028">Amino-acid biosynthesis</keyword>
<comment type="cofactor">
    <cofactor evidence="7">
        <name>Mg(2+)</name>
        <dbReference type="ChEBI" id="CHEBI:18420"/>
    </cofactor>
    <text evidence="7">Binds 1 Mg(2+) ion per subunit.</text>
</comment>
<dbReference type="GO" id="GO:0008652">
    <property type="term" value="P:amino acid biosynthetic process"/>
    <property type="evidence" value="ECO:0007669"/>
    <property type="project" value="UniProtKB-KW"/>
</dbReference>
<gene>
    <name evidence="7" type="primary">aroK</name>
    <name evidence="9" type="ORF">DYE49_10980</name>
    <name evidence="8" type="ORF">HNP77_001531</name>
</gene>
<comment type="caution">
    <text evidence="7">Lacks conserved residue(s) required for the propagation of feature annotation.</text>
</comment>
<dbReference type="GO" id="GO:0005829">
    <property type="term" value="C:cytosol"/>
    <property type="evidence" value="ECO:0007669"/>
    <property type="project" value="TreeGrafter"/>
</dbReference>
<feature type="binding site" evidence="7">
    <location>
        <position position="33"/>
    </location>
    <ligand>
        <name>substrate</name>
    </ligand>
</feature>
<evidence type="ECO:0000256" key="2">
    <source>
        <dbReference type="ARBA" id="ARBA00022679"/>
    </source>
</evidence>
<feature type="binding site" evidence="7">
    <location>
        <position position="157"/>
    </location>
    <ligand>
        <name>substrate</name>
    </ligand>
</feature>
<keyword evidence="7" id="KW-0479">Metal-binding</keyword>
<evidence type="ECO:0000256" key="7">
    <source>
        <dbReference type="HAMAP-Rule" id="MF_00109"/>
    </source>
</evidence>
<reference evidence="8 10" key="2">
    <citation type="submission" date="2020-08" db="EMBL/GenBank/DDBJ databases">
        <title>Genomic Encyclopedia of Type Strains, Phase IV (KMG-IV): sequencing the most valuable type-strain genomes for metagenomic binning, comparative biology and taxonomic classification.</title>
        <authorList>
            <person name="Goeker M."/>
        </authorList>
    </citation>
    <scope>NUCLEOTIDE SEQUENCE [LARGE SCALE GENOMIC DNA]</scope>
    <source>
        <strain evidence="8 10">DSM 103679</strain>
    </source>
</reference>
<keyword evidence="7" id="KW-0963">Cytoplasm</keyword>
<comment type="subunit">
    <text evidence="7">Monomer.</text>
</comment>
<dbReference type="UniPathway" id="UPA00053">
    <property type="reaction ID" value="UER00088"/>
</dbReference>
<dbReference type="PANTHER" id="PTHR21087:SF16">
    <property type="entry name" value="SHIKIMATE KINASE 1, CHLOROPLASTIC"/>
    <property type="match status" value="1"/>
</dbReference>
<dbReference type="AlphaFoldDB" id="A0A840SIE6"/>
<dbReference type="GO" id="GO:0009423">
    <property type="term" value="P:chorismate biosynthetic process"/>
    <property type="evidence" value="ECO:0007669"/>
    <property type="project" value="UniProtKB-UniRule"/>
</dbReference>
<comment type="similarity">
    <text evidence="7">Belongs to the shikimate kinase family.</text>
</comment>
<dbReference type="CDD" id="cd00464">
    <property type="entry name" value="SK"/>
    <property type="match status" value="1"/>
</dbReference>
<dbReference type="Gene3D" id="3.40.50.300">
    <property type="entry name" value="P-loop containing nucleotide triphosphate hydrolases"/>
    <property type="match status" value="1"/>
</dbReference>
<evidence type="ECO:0000256" key="3">
    <source>
        <dbReference type="ARBA" id="ARBA00022741"/>
    </source>
</evidence>
<keyword evidence="4 7" id="KW-0418">Kinase</keyword>
<comment type="function">
    <text evidence="7">Catalyzes the specific phosphorylation of the 3-hydroxyl group of shikimic acid using ATP as a cosubstrate.</text>
</comment>
<dbReference type="EMBL" id="JACHFR010000002">
    <property type="protein sequence ID" value="MBB5219162.1"/>
    <property type="molecule type" value="Genomic_DNA"/>
</dbReference>
<evidence type="ECO:0000256" key="1">
    <source>
        <dbReference type="ARBA" id="ARBA00022605"/>
    </source>
</evidence>
<dbReference type="Proteomes" id="UP000593591">
    <property type="component" value="Chromosome"/>
</dbReference>
<feature type="binding site" evidence="7">
    <location>
        <position position="15"/>
    </location>
    <ligand>
        <name>Mg(2+)</name>
        <dbReference type="ChEBI" id="CHEBI:18420"/>
    </ligand>
</feature>
<dbReference type="RefSeq" id="WP_184652584.1">
    <property type="nucleotide sequence ID" value="NZ_JACHFR010000002.1"/>
</dbReference>
<keyword evidence="2 7" id="KW-0808">Transferase</keyword>
<name>A0A840SIE6_9SPIR</name>
<keyword evidence="7" id="KW-0460">Magnesium</keyword>
<dbReference type="KEGG" id="trc:DYE49_10980"/>
<sequence>MESIILMGIKHCGKSAQGKLLSEKLNMPFYDIDSLITDNTGMSPRQIYNTKGEQAFKDEETKACLQLAQELSEKQKDAVIATGGGICNNEKALNALHPLGKFIFLCTQENVAADRIMREAKIGPDGIPVNLPAYIAKKNPRSIEEARIIFHSFYTERVKLYDSIADVKVLMKDAPKNVNTDQIITVI</sequence>
<dbReference type="EMBL" id="CP031517">
    <property type="protein sequence ID" value="QOS40940.1"/>
    <property type="molecule type" value="Genomic_DNA"/>
</dbReference>
<evidence type="ECO:0000256" key="5">
    <source>
        <dbReference type="ARBA" id="ARBA00022840"/>
    </source>
</evidence>
<feature type="binding site" evidence="7">
    <location>
        <begin position="11"/>
        <end position="16"/>
    </location>
    <ligand>
        <name>ATP</name>
        <dbReference type="ChEBI" id="CHEBI:30616"/>
    </ligand>
</feature>
<dbReference type="InterPro" id="IPR000623">
    <property type="entry name" value="Shikimate_kinase/TSH1"/>
</dbReference>
<reference evidence="9 11" key="1">
    <citation type="submission" date="2018-08" db="EMBL/GenBank/DDBJ databases">
        <title>The first complete genome of Treponema rectale (CHPAT), a commensal spirochete of the bovine rectum.</title>
        <authorList>
            <person name="Staton G.J."/>
            <person name="Clegg S.R."/>
            <person name="Carter S.D."/>
            <person name="Radford A.D."/>
            <person name="Darby A."/>
            <person name="Hall N."/>
            <person name="Birtles R.J."/>
            <person name="Evans N.J."/>
        </authorList>
    </citation>
    <scope>NUCLEOTIDE SEQUENCE [LARGE SCALE GENOMIC DNA]</scope>
    <source>
        <strain evidence="9 11">CHPA</strain>
    </source>
</reference>
<comment type="pathway">
    <text evidence="7">Metabolic intermediate biosynthesis; chorismate biosynthesis; chorismate from D-erythrose 4-phosphate and phosphoenolpyruvate: step 5/7.</text>
</comment>
<dbReference type="SUPFAM" id="SSF52540">
    <property type="entry name" value="P-loop containing nucleoside triphosphate hydrolases"/>
    <property type="match status" value="1"/>
</dbReference>
<accession>A0A840SIE6</accession>
<comment type="catalytic activity">
    <reaction evidence="7">
        <text>shikimate + ATP = 3-phosphoshikimate + ADP + H(+)</text>
        <dbReference type="Rhea" id="RHEA:13121"/>
        <dbReference type="ChEBI" id="CHEBI:15378"/>
        <dbReference type="ChEBI" id="CHEBI:30616"/>
        <dbReference type="ChEBI" id="CHEBI:36208"/>
        <dbReference type="ChEBI" id="CHEBI:145989"/>
        <dbReference type="ChEBI" id="CHEBI:456216"/>
        <dbReference type="EC" id="2.7.1.71"/>
    </reaction>
</comment>
<dbReference type="InterPro" id="IPR031322">
    <property type="entry name" value="Shikimate/glucono_kinase"/>
</dbReference>
<dbReference type="PANTHER" id="PTHR21087">
    <property type="entry name" value="SHIKIMATE KINASE"/>
    <property type="match status" value="1"/>
</dbReference>
<dbReference type="GO" id="GO:0004765">
    <property type="term" value="F:shikimate kinase activity"/>
    <property type="evidence" value="ECO:0007669"/>
    <property type="project" value="UniProtKB-UniRule"/>
</dbReference>
<comment type="subcellular location">
    <subcellularLocation>
        <location evidence="7">Cytoplasm</location>
    </subcellularLocation>
</comment>
<dbReference type="PRINTS" id="PR01100">
    <property type="entry name" value="SHIKIMTKNASE"/>
</dbReference>
<dbReference type="Proteomes" id="UP000578697">
    <property type="component" value="Unassembled WGS sequence"/>
</dbReference>
<dbReference type="Pfam" id="PF01202">
    <property type="entry name" value="SKI"/>
    <property type="match status" value="1"/>
</dbReference>
<proteinExistence type="inferred from homology"/>
<evidence type="ECO:0000256" key="4">
    <source>
        <dbReference type="ARBA" id="ARBA00022777"/>
    </source>
</evidence>
<keyword evidence="5 7" id="KW-0067">ATP-binding</keyword>
<dbReference type="GO" id="GO:0000287">
    <property type="term" value="F:magnesium ion binding"/>
    <property type="evidence" value="ECO:0007669"/>
    <property type="project" value="UniProtKB-UniRule"/>
</dbReference>
<dbReference type="GO" id="GO:0005524">
    <property type="term" value="F:ATP binding"/>
    <property type="evidence" value="ECO:0007669"/>
    <property type="project" value="UniProtKB-UniRule"/>
</dbReference>
<keyword evidence="3 7" id="KW-0547">Nucleotide-binding</keyword>
<evidence type="ECO:0000313" key="8">
    <source>
        <dbReference type="EMBL" id="MBB5219162.1"/>
    </source>
</evidence>
<keyword evidence="6 7" id="KW-0057">Aromatic amino acid biosynthesis</keyword>
<evidence type="ECO:0000313" key="10">
    <source>
        <dbReference type="Proteomes" id="UP000578697"/>
    </source>
</evidence>
<evidence type="ECO:0000256" key="6">
    <source>
        <dbReference type="ARBA" id="ARBA00023141"/>
    </source>
</evidence>
<dbReference type="GO" id="GO:0009073">
    <property type="term" value="P:aromatic amino acid family biosynthetic process"/>
    <property type="evidence" value="ECO:0007669"/>
    <property type="project" value="UniProtKB-KW"/>
</dbReference>
<organism evidence="8 10">
    <name type="scientific">Treponema rectale</name>
    <dbReference type="NCBI Taxonomy" id="744512"/>
    <lineage>
        <taxon>Bacteria</taxon>
        <taxon>Pseudomonadati</taxon>
        <taxon>Spirochaetota</taxon>
        <taxon>Spirochaetia</taxon>
        <taxon>Spirochaetales</taxon>
        <taxon>Treponemataceae</taxon>
        <taxon>Treponema</taxon>
    </lineage>
</organism>
<dbReference type="HAMAP" id="MF_00109">
    <property type="entry name" value="Shikimate_kinase"/>
    <property type="match status" value="1"/>
</dbReference>
<evidence type="ECO:0000313" key="9">
    <source>
        <dbReference type="EMBL" id="QOS40940.1"/>
    </source>
</evidence>
<evidence type="ECO:0000313" key="11">
    <source>
        <dbReference type="Proteomes" id="UP000593591"/>
    </source>
</evidence>
<keyword evidence="10" id="KW-1185">Reference proteome</keyword>
<feature type="binding site" evidence="7">
    <location>
        <position position="84"/>
    </location>
    <ligand>
        <name>substrate</name>
    </ligand>
</feature>
<dbReference type="EC" id="2.7.1.71" evidence="7"/>
<protein>
    <recommendedName>
        <fullName evidence="7">Shikimate kinase</fullName>
        <shortName evidence="7">SK</shortName>
        <ecNumber evidence="7">2.7.1.71</ecNumber>
    </recommendedName>
</protein>
<dbReference type="InterPro" id="IPR027417">
    <property type="entry name" value="P-loop_NTPase"/>
</dbReference>